<keyword evidence="5 6" id="KW-0472">Membrane</keyword>
<evidence type="ECO:0000256" key="5">
    <source>
        <dbReference type="ARBA" id="ARBA00023136"/>
    </source>
</evidence>
<evidence type="ECO:0000313" key="8">
    <source>
        <dbReference type="Proteomes" id="UP001597399"/>
    </source>
</evidence>
<keyword evidence="2" id="KW-1003">Cell membrane</keyword>
<evidence type="ECO:0000256" key="6">
    <source>
        <dbReference type="SAM" id="Phobius"/>
    </source>
</evidence>
<reference evidence="8" key="1">
    <citation type="journal article" date="2019" name="Int. J. Syst. Evol. Microbiol.">
        <title>The Global Catalogue of Microorganisms (GCM) 10K type strain sequencing project: providing services to taxonomists for standard genome sequencing and annotation.</title>
        <authorList>
            <consortium name="The Broad Institute Genomics Platform"/>
            <consortium name="The Broad Institute Genome Sequencing Center for Infectious Disease"/>
            <person name="Wu L."/>
            <person name="Ma J."/>
        </authorList>
    </citation>
    <scope>NUCLEOTIDE SEQUENCE [LARGE SCALE GENOMIC DNA]</scope>
    <source>
        <strain evidence="8">TISTR 2466</strain>
    </source>
</reference>
<accession>A0ABW5S3A5</accession>
<feature type="transmembrane region" description="Helical" evidence="6">
    <location>
        <begin position="6"/>
        <end position="39"/>
    </location>
</feature>
<evidence type="ECO:0000256" key="3">
    <source>
        <dbReference type="ARBA" id="ARBA00022692"/>
    </source>
</evidence>
<name>A0ABW5S3A5_9BACL</name>
<protein>
    <submittedName>
        <fullName evidence="7">Energy-coupling factor transporter transmembrane component T family protein</fullName>
    </submittedName>
</protein>
<sequence>MNFDVRLQFAMLILCSILVFIVGTTGLSAVAVIAFLFLLSQGLIKQAFKWIIIFFGLLVCSVGLFHAPWSVLNYLNFILLIILRFIPLLMVAASLGVLPTGELVAGLKKLKIPESILLTLTVALRFFPILMDEIKMINDSAYLRGLSVRDWRNWKHPLILFEHMIVPLLMRTLKLVDDLSASASTRGIDAPGEKTSLYQIKFRQFDVVNVILIGLIGASLFL</sequence>
<dbReference type="PANTHER" id="PTHR34857">
    <property type="entry name" value="SLL0384 PROTEIN"/>
    <property type="match status" value="1"/>
</dbReference>
<comment type="subcellular location">
    <subcellularLocation>
        <location evidence="1">Membrane</location>
        <topology evidence="1">Multi-pass membrane protein</topology>
    </subcellularLocation>
</comment>
<feature type="transmembrane region" description="Helical" evidence="6">
    <location>
        <begin position="51"/>
        <end position="71"/>
    </location>
</feature>
<keyword evidence="8" id="KW-1185">Reference proteome</keyword>
<keyword evidence="4 6" id="KW-1133">Transmembrane helix</keyword>
<keyword evidence="3 6" id="KW-0812">Transmembrane</keyword>
<evidence type="ECO:0000256" key="1">
    <source>
        <dbReference type="ARBA" id="ARBA00004141"/>
    </source>
</evidence>
<evidence type="ECO:0000313" key="7">
    <source>
        <dbReference type="EMBL" id="MFD2693958.1"/>
    </source>
</evidence>
<dbReference type="CDD" id="cd16914">
    <property type="entry name" value="EcfT"/>
    <property type="match status" value="1"/>
</dbReference>
<proteinExistence type="predicted"/>
<organism evidence="7 8">
    <name type="scientific">Sporolactobacillus shoreicorticis</name>
    <dbReference type="NCBI Taxonomy" id="1923877"/>
    <lineage>
        <taxon>Bacteria</taxon>
        <taxon>Bacillati</taxon>
        <taxon>Bacillota</taxon>
        <taxon>Bacilli</taxon>
        <taxon>Bacillales</taxon>
        <taxon>Sporolactobacillaceae</taxon>
        <taxon>Sporolactobacillus</taxon>
    </lineage>
</organism>
<dbReference type="InterPro" id="IPR051611">
    <property type="entry name" value="ECF_transporter_component"/>
</dbReference>
<dbReference type="Pfam" id="PF02361">
    <property type="entry name" value="CbiQ"/>
    <property type="match status" value="1"/>
</dbReference>
<feature type="transmembrane region" description="Helical" evidence="6">
    <location>
        <begin position="77"/>
        <end position="98"/>
    </location>
</feature>
<dbReference type="EMBL" id="JBHUMQ010000024">
    <property type="protein sequence ID" value="MFD2693958.1"/>
    <property type="molecule type" value="Genomic_DNA"/>
</dbReference>
<dbReference type="InterPro" id="IPR003339">
    <property type="entry name" value="ABC/ECF_trnsptr_transmembrane"/>
</dbReference>
<evidence type="ECO:0000256" key="2">
    <source>
        <dbReference type="ARBA" id="ARBA00022475"/>
    </source>
</evidence>
<gene>
    <name evidence="7" type="ORF">ACFSUE_10010</name>
</gene>
<dbReference type="PANTHER" id="PTHR34857:SF2">
    <property type="entry name" value="SLL0384 PROTEIN"/>
    <property type="match status" value="1"/>
</dbReference>
<dbReference type="Proteomes" id="UP001597399">
    <property type="component" value="Unassembled WGS sequence"/>
</dbReference>
<dbReference type="RefSeq" id="WP_253063295.1">
    <property type="nucleotide sequence ID" value="NZ_JAMXWM010000020.1"/>
</dbReference>
<comment type="caution">
    <text evidence="7">The sequence shown here is derived from an EMBL/GenBank/DDBJ whole genome shotgun (WGS) entry which is preliminary data.</text>
</comment>
<evidence type="ECO:0000256" key="4">
    <source>
        <dbReference type="ARBA" id="ARBA00022989"/>
    </source>
</evidence>